<name>A0ABT4WVS4_PSEFR</name>
<reference evidence="1 2" key="1">
    <citation type="submission" date="2023-01" db="EMBL/GenBank/DDBJ databases">
        <title>Effects of deletion of Siderophore biosynthase gene in Pseudomonas fragi on quorum sensing and spoliage ability.</title>
        <authorList>
            <person name="Cui F."/>
            <person name="Wang D."/>
            <person name="Liu J."/>
            <person name="Wang Q."/>
            <person name="Li T."/>
            <person name="Li J."/>
        </authorList>
    </citation>
    <scope>NUCLEOTIDE SEQUENCE [LARGE SCALE GENOMIC DNA]</scope>
    <source>
        <strain evidence="1 2">MS-10</strain>
    </source>
</reference>
<sequence length="235" mass="26937">MIIDLSNPIFVSIQQTDRYYLNDKLLMKAKDHLTVILIERSGKIDLTVDHEGARVLGLHGEPGRSIRPNFLKKPRITREQLTELLERETEGDDNLTKNSLIKKYIDSRKDSIRSDVYQLQKIARKIISHAENQKIAEDFLTSITQSPQPPCDEQYVSIAKKPHPWAKCLNCDEFYLEIAPGSTCVVCNSTVRNEVRPNTWFECQPCQGTGYNTRFNKACSSCAEKGWLFAELFKL</sequence>
<gene>
    <name evidence="1" type="ORF">PI499_20005</name>
</gene>
<organism evidence="1 2">
    <name type="scientific">Pseudomonas fragi</name>
    <dbReference type="NCBI Taxonomy" id="296"/>
    <lineage>
        <taxon>Bacteria</taxon>
        <taxon>Pseudomonadati</taxon>
        <taxon>Pseudomonadota</taxon>
        <taxon>Gammaproteobacteria</taxon>
        <taxon>Pseudomonadales</taxon>
        <taxon>Pseudomonadaceae</taxon>
        <taxon>Pseudomonas</taxon>
    </lineage>
</organism>
<dbReference type="Proteomes" id="UP001212337">
    <property type="component" value="Unassembled WGS sequence"/>
</dbReference>
<dbReference type="EMBL" id="JAQJVI010000038">
    <property type="protein sequence ID" value="MDA7024153.1"/>
    <property type="molecule type" value="Genomic_DNA"/>
</dbReference>
<evidence type="ECO:0000313" key="2">
    <source>
        <dbReference type="Proteomes" id="UP001212337"/>
    </source>
</evidence>
<keyword evidence="2" id="KW-1185">Reference proteome</keyword>
<proteinExistence type="predicted"/>
<dbReference type="RefSeq" id="WP_194690757.1">
    <property type="nucleotide sequence ID" value="NZ_JAQJVI010000038.1"/>
</dbReference>
<accession>A0ABT4WVS4</accession>
<comment type="caution">
    <text evidence="1">The sequence shown here is derived from an EMBL/GenBank/DDBJ whole genome shotgun (WGS) entry which is preliminary data.</text>
</comment>
<evidence type="ECO:0000313" key="1">
    <source>
        <dbReference type="EMBL" id="MDA7024153.1"/>
    </source>
</evidence>
<protein>
    <submittedName>
        <fullName evidence="1">Uncharacterized protein</fullName>
    </submittedName>
</protein>